<organism evidence="1 2">
    <name type="scientific">Bradyrhizobium barranii subsp. apii</name>
    <dbReference type="NCBI Taxonomy" id="2819348"/>
    <lineage>
        <taxon>Bacteria</taxon>
        <taxon>Pseudomonadati</taxon>
        <taxon>Pseudomonadota</taxon>
        <taxon>Alphaproteobacteria</taxon>
        <taxon>Hyphomicrobiales</taxon>
        <taxon>Nitrobacteraceae</taxon>
        <taxon>Bradyrhizobium</taxon>
        <taxon>Bradyrhizobium barranii</taxon>
    </lineage>
</organism>
<sequence>MPLTVDRLIAHLGHDDAATIARADIVASKDALLEGGMKNITVRDVYLASTKAMFQFAVDQGLLAENPAKEVKVRVRKKIKEREKGFDGEEAANSRLVGGDRVEIATRSSLSISSLTPRTSHAGRLGRFNRR</sequence>
<dbReference type="InterPro" id="IPR010998">
    <property type="entry name" value="Integrase_recombinase_N"/>
</dbReference>
<dbReference type="SUPFAM" id="SSF56349">
    <property type="entry name" value="DNA breaking-rejoining enzymes"/>
    <property type="match status" value="1"/>
</dbReference>
<name>A0A8T5VMI2_9BRAD</name>
<dbReference type="Proteomes" id="UP000551709">
    <property type="component" value="Plasmid pBb1S5b"/>
</dbReference>
<dbReference type="EMBL" id="CP096257">
    <property type="protein sequence ID" value="UPT92356.1"/>
    <property type="molecule type" value="Genomic_DNA"/>
</dbReference>
<geneLocation type="plasmid" evidence="1 2">
    <name>pBb1S5b</name>
</geneLocation>
<keyword evidence="1" id="KW-0614">Plasmid</keyword>
<reference evidence="1" key="1">
    <citation type="journal article" date="2017" name="Syst. Appl. Microbiol.">
        <title>Soybeans inoculated with root zone soils of Canadian native legumes harbour diverse and novel Bradyrhizobium spp. that possess agricultural potential.</title>
        <authorList>
            <person name="Bromfield E.S.P."/>
            <person name="Cloutier S."/>
            <person name="Tambong J.T."/>
            <person name="Tran Thi T.V."/>
        </authorList>
    </citation>
    <scope>NUCLEOTIDE SEQUENCE</scope>
    <source>
        <strain evidence="1">1S5</strain>
    </source>
</reference>
<dbReference type="GO" id="GO:0003677">
    <property type="term" value="F:DNA binding"/>
    <property type="evidence" value="ECO:0007669"/>
    <property type="project" value="InterPro"/>
</dbReference>
<protein>
    <submittedName>
        <fullName evidence="1">Uncharacterized protein</fullName>
    </submittedName>
</protein>
<gene>
    <name evidence="1" type="ORF">HAP41_0000049570</name>
</gene>
<reference evidence="1" key="2">
    <citation type="submission" date="2022-04" db="EMBL/GenBank/DDBJ databases">
        <authorList>
            <person name="Bromfield E.S.P."/>
            <person name="Cloutier S."/>
        </authorList>
    </citation>
    <scope>NUCLEOTIDE SEQUENCE</scope>
    <source>
        <strain evidence="1">1S5</strain>
        <plasmid evidence="1">pBb1S5b</plasmid>
    </source>
</reference>
<proteinExistence type="predicted"/>
<dbReference type="InterPro" id="IPR011010">
    <property type="entry name" value="DNA_brk_join_enz"/>
</dbReference>
<evidence type="ECO:0000313" key="2">
    <source>
        <dbReference type="Proteomes" id="UP000551709"/>
    </source>
</evidence>
<accession>A0A8T5VMI2</accession>
<dbReference type="AlphaFoldDB" id="A0A8T5VMI2"/>
<dbReference type="RefSeq" id="WP_166107186.1">
    <property type="nucleotide sequence ID" value="NZ_CP096257.1"/>
</dbReference>
<dbReference type="Gene3D" id="1.10.150.130">
    <property type="match status" value="1"/>
</dbReference>
<evidence type="ECO:0000313" key="1">
    <source>
        <dbReference type="EMBL" id="UPT92356.1"/>
    </source>
</evidence>